<dbReference type="Proteomes" id="UP000182054">
    <property type="component" value="Unassembled WGS sequence"/>
</dbReference>
<dbReference type="RefSeq" id="WP_082895154.1">
    <property type="nucleotide sequence ID" value="NZ_FOJN01000011.1"/>
</dbReference>
<dbReference type="EMBL" id="FOJN01000011">
    <property type="protein sequence ID" value="SFA57014.1"/>
    <property type="molecule type" value="Genomic_DNA"/>
</dbReference>
<protein>
    <recommendedName>
        <fullName evidence="3">HicB family toxin-antitoxin system</fullName>
    </recommendedName>
</protein>
<dbReference type="OrthoDB" id="5772641at2"/>
<proteinExistence type="predicted"/>
<reference evidence="1 2" key="1">
    <citation type="submission" date="2016-10" db="EMBL/GenBank/DDBJ databases">
        <authorList>
            <person name="de Groot N.N."/>
        </authorList>
    </citation>
    <scope>NUCLEOTIDE SEQUENCE [LARGE SCALE GENOMIC DNA]</scope>
    <source>
        <strain evidence="1 2">DSM 44908</strain>
    </source>
</reference>
<dbReference type="AlphaFoldDB" id="A0A1I0TZ08"/>
<name>A0A1I0TZ08_9NOCA</name>
<evidence type="ECO:0008006" key="3">
    <source>
        <dbReference type="Google" id="ProtNLM"/>
    </source>
</evidence>
<evidence type="ECO:0000313" key="1">
    <source>
        <dbReference type="EMBL" id="SFA57014.1"/>
    </source>
</evidence>
<gene>
    <name evidence="1" type="ORF">SAMN05444374_11156</name>
</gene>
<sequence length="128" mass="14076">MSTTYTVSVTRDGEWWMVAVPELDALTQARRLGDVDTAARELVALETGTALDEVSIDVHVELTAGDGDLTARVADLRARRERIEVEEAKVRDDTATFARELAAARVPVRDIATLLGVTFHRVSRLVNT</sequence>
<accession>A0A1I0TZ08</accession>
<evidence type="ECO:0000313" key="2">
    <source>
        <dbReference type="Proteomes" id="UP000182054"/>
    </source>
</evidence>
<organism evidence="1 2">
    <name type="scientific">Rhodococcoides kroppenstedtii</name>
    <dbReference type="NCBI Taxonomy" id="293050"/>
    <lineage>
        <taxon>Bacteria</taxon>
        <taxon>Bacillati</taxon>
        <taxon>Actinomycetota</taxon>
        <taxon>Actinomycetes</taxon>
        <taxon>Mycobacteriales</taxon>
        <taxon>Nocardiaceae</taxon>
        <taxon>Rhodococcoides</taxon>
    </lineage>
</organism>
<dbReference type="GeneID" id="85486631"/>